<dbReference type="eggNOG" id="COG2200">
    <property type="taxonomic scope" value="Bacteria"/>
</dbReference>
<dbReference type="InterPro" id="IPR001633">
    <property type="entry name" value="EAL_dom"/>
</dbReference>
<sequence length="372" mass="41292" precursor="true">MINSATLTASAWALLPQDVDAELASPLPLRDLPCRLGRGSDCTLRLAHPTVSTSHAEFIMVGDQLHLRDLGSRNGTFVNGQRVTSTPYPLEPDLLIQFGELLYRLTTIHPSRQMATAAADEVADLALALAQFDKLIDQRAVMPHFQWIVRSDNHQIFAAEALGRSRLFGLSHPGMMFKAASYLNKEVELSRMLRVEALALIPGKFCETHLFLNTHVAELRDLAGLIVSMRDIRRAYPERPITLEIHEAAAVDMTAMKMLRLALSDLSMGLAYDDFGAGQARLAELVEARPDFLKFDMKLIRNLHEAHSGRRRMVGTLVSMARDLDIITLAEGVESQAEVDACKELGFDLQQGYYFGRPASGEQLARSSQQPK</sequence>
<evidence type="ECO:0000259" key="2">
    <source>
        <dbReference type="PROSITE" id="PS50883"/>
    </source>
</evidence>
<reference evidence="3 4" key="1">
    <citation type="journal article" date="2009" name="Stand. Genomic Sci.">
        <title>Complete genome sequence of Pirellula staleyi type strain (ATCC 27377).</title>
        <authorList>
            <person name="Clum A."/>
            <person name="Tindall B.J."/>
            <person name="Sikorski J."/>
            <person name="Ivanova N."/>
            <person name="Mavrommatis K."/>
            <person name="Lucas S."/>
            <person name="Glavina del Rio T."/>
            <person name="Nolan M."/>
            <person name="Chen F."/>
            <person name="Tice H."/>
            <person name="Pitluck S."/>
            <person name="Cheng J.F."/>
            <person name="Chertkov O."/>
            <person name="Brettin T."/>
            <person name="Han C."/>
            <person name="Detter J.C."/>
            <person name="Kuske C."/>
            <person name="Bruce D."/>
            <person name="Goodwin L."/>
            <person name="Ovchinikova G."/>
            <person name="Pati A."/>
            <person name="Mikhailova N."/>
            <person name="Chen A."/>
            <person name="Palaniappan K."/>
            <person name="Land M."/>
            <person name="Hauser L."/>
            <person name="Chang Y.J."/>
            <person name="Jeffries C.D."/>
            <person name="Chain P."/>
            <person name="Rohde M."/>
            <person name="Goker M."/>
            <person name="Bristow J."/>
            <person name="Eisen J.A."/>
            <person name="Markowitz V."/>
            <person name="Hugenholtz P."/>
            <person name="Kyrpides N.C."/>
            <person name="Klenk H.P."/>
            <person name="Lapidus A."/>
        </authorList>
    </citation>
    <scope>NUCLEOTIDE SEQUENCE [LARGE SCALE GENOMIC DNA]</scope>
    <source>
        <strain evidence="4">ATCC 27377 / DSM 6068 / ICPB 4128</strain>
    </source>
</reference>
<dbReference type="OrthoDB" id="9813903at2"/>
<dbReference type="SUPFAM" id="SSF49879">
    <property type="entry name" value="SMAD/FHA domain"/>
    <property type="match status" value="1"/>
</dbReference>
<organism evidence="3 4">
    <name type="scientific">Pirellula staleyi (strain ATCC 27377 / DSM 6068 / ICPB 4128)</name>
    <name type="common">Pirella staleyi</name>
    <dbReference type="NCBI Taxonomy" id="530564"/>
    <lineage>
        <taxon>Bacteria</taxon>
        <taxon>Pseudomonadati</taxon>
        <taxon>Planctomycetota</taxon>
        <taxon>Planctomycetia</taxon>
        <taxon>Pirellulales</taxon>
        <taxon>Pirellulaceae</taxon>
        <taxon>Pirellula</taxon>
    </lineage>
</organism>
<gene>
    <name evidence="3" type="ordered locus">Psta_4271</name>
</gene>
<dbReference type="InterPro" id="IPR035919">
    <property type="entry name" value="EAL_sf"/>
</dbReference>
<dbReference type="InterPro" id="IPR008984">
    <property type="entry name" value="SMAD_FHA_dom_sf"/>
</dbReference>
<dbReference type="eggNOG" id="COG1716">
    <property type="taxonomic scope" value="Bacteria"/>
</dbReference>
<feature type="domain" description="EAL" evidence="2">
    <location>
        <begin position="125"/>
        <end position="372"/>
    </location>
</feature>
<accession>D2R4V7</accession>
<dbReference type="CDD" id="cd01948">
    <property type="entry name" value="EAL"/>
    <property type="match status" value="1"/>
</dbReference>
<name>D2R4V7_PIRSD</name>
<proteinExistence type="predicted"/>
<dbReference type="STRING" id="530564.Psta_4271"/>
<feature type="domain" description="FHA" evidence="1">
    <location>
        <begin position="34"/>
        <end position="83"/>
    </location>
</feature>
<evidence type="ECO:0000313" key="3">
    <source>
        <dbReference type="EMBL" id="ADB18919.1"/>
    </source>
</evidence>
<dbReference type="Pfam" id="PF00498">
    <property type="entry name" value="FHA"/>
    <property type="match status" value="1"/>
</dbReference>
<dbReference type="HOGENOM" id="CLU_758485_0_0_0"/>
<dbReference type="PANTHER" id="PTHR33121:SF76">
    <property type="entry name" value="SIGNALING PROTEIN"/>
    <property type="match status" value="1"/>
</dbReference>
<dbReference type="KEGG" id="psl:Psta_4271"/>
<dbReference type="Pfam" id="PF00563">
    <property type="entry name" value="EAL"/>
    <property type="match status" value="1"/>
</dbReference>
<protein>
    <submittedName>
        <fullName evidence="3">Diguanylate phosphodiesterase</fullName>
    </submittedName>
</protein>
<dbReference type="Gene3D" id="2.60.200.20">
    <property type="match status" value="1"/>
</dbReference>
<dbReference type="EMBL" id="CP001848">
    <property type="protein sequence ID" value="ADB18919.1"/>
    <property type="molecule type" value="Genomic_DNA"/>
</dbReference>
<dbReference type="AlphaFoldDB" id="D2R4V7"/>
<keyword evidence="4" id="KW-1185">Reference proteome</keyword>
<evidence type="ECO:0000313" key="4">
    <source>
        <dbReference type="Proteomes" id="UP000001887"/>
    </source>
</evidence>
<dbReference type="Proteomes" id="UP000001887">
    <property type="component" value="Chromosome"/>
</dbReference>
<dbReference type="InterPro" id="IPR000253">
    <property type="entry name" value="FHA_dom"/>
</dbReference>
<dbReference type="PANTHER" id="PTHR33121">
    <property type="entry name" value="CYCLIC DI-GMP PHOSPHODIESTERASE PDEF"/>
    <property type="match status" value="1"/>
</dbReference>
<dbReference type="GO" id="GO:0071111">
    <property type="term" value="F:cyclic-guanylate-specific phosphodiesterase activity"/>
    <property type="evidence" value="ECO:0007669"/>
    <property type="project" value="InterPro"/>
</dbReference>
<dbReference type="PROSITE" id="PS50006">
    <property type="entry name" value="FHA_DOMAIN"/>
    <property type="match status" value="1"/>
</dbReference>
<dbReference type="SMART" id="SM00240">
    <property type="entry name" value="FHA"/>
    <property type="match status" value="1"/>
</dbReference>
<dbReference type="InterPro" id="IPR050706">
    <property type="entry name" value="Cyclic-di-GMP_PDE-like"/>
</dbReference>
<dbReference type="PROSITE" id="PS50883">
    <property type="entry name" value="EAL"/>
    <property type="match status" value="1"/>
</dbReference>
<dbReference type="Gene3D" id="3.20.20.450">
    <property type="entry name" value="EAL domain"/>
    <property type="match status" value="1"/>
</dbReference>
<evidence type="ECO:0000259" key="1">
    <source>
        <dbReference type="PROSITE" id="PS50006"/>
    </source>
</evidence>
<dbReference type="SUPFAM" id="SSF141868">
    <property type="entry name" value="EAL domain-like"/>
    <property type="match status" value="1"/>
</dbReference>
<dbReference type="SMART" id="SM00052">
    <property type="entry name" value="EAL"/>
    <property type="match status" value="1"/>
</dbReference>
<dbReference type="CDD" id="cd00060">
    <property type="entry name" value="FHA"/>
    <property type="match status" value="1"/>
</dbReference>